<dbReference type="InterPro" id="IPR058353">
    <property type="entry name" value="DUF8040"/>
</dbReference>
<dbReference type="InterPro" id="IPR055314">
    <property type="entry name" value="At2g29880-like"/>
</dbReference>
<name>A0A3P6BET4_BRAOL</name>
<feature type="domain" description="DUF8040" evidence="4">
    <location>
        <begin position="346"/>
        <end position="435"/>
    </location>
</feature>
<dbReference type="EMBL" id="LR031872">
    <property type="protein sequence ID" value="VDD01498.1"/>
    <property type="molecule type" value="Genomic_DNA"/>
</dbReference>
<protein>
    <submittedName>
        <fullName evidence="5">Uncharacterized protein</fullName>
    </submittedName>
</protein>
<evidence type="ECO:0000313" key="5">
    <source>
        <dbReference type="EMBL" id="VDD01498.1"/>
    </source>
</evidence>
<dbReference type="InterPro" id="IPR056253">
    <property type="entry name" value="At2g29880-like_C"/>
</dbReference>
<evidence type="ECO:0000259" key="4">
    <source>
        <dbReference type="Pfam" id="PF26138"/>
    </source>
</evidence>
<proteinExistence type="predicted"/>
<sequence>MEDKEKGKYNSWTQDETKVLIELLVKGIKRGWRDSSGIINKATVENKILPVLNERVGCQKLHKHYQSRIKFLKNLYNSYVDLQRNSSGFGWDFETKRFTASEEVWQGYLKAHPNHQYMRYDSHEPFEDLKIIFDGTTANGGNSLGLSDTTDASTYLVGDYQVKEKFGESNDDVTDVAFVLKGHREKLIPRKRSRTDVCYNSEELKNDDNDSIVAVSNKILNIIQQREERQQKEAEKREEKLRLEAEQQEADKKKNNVWDAMKEITNLDQRTKFKAVTLIYSLGMKYVFAEMCVVMVVIIEEEANNMEDDETDLDIMLVMLDNLARASTTYMNRIERPLRRPITNIGYDYIQKALKEELAHFRSLYRMYPSSFLKLCDLIRVKTYLRDTRNICVEEMVATFLLTIGQSSKYCYTIDTFKRSVSATSENFHKVLKSLNTLAPDPMAKPGVTTCAKIRESTRFYPYFKDCIGAIDGTHIFAMVPKSDVPSYRNRKGFVSQNVLCDLQF</sequence>
<dbReference type="PANTHER" id="PTHR47864:SF10">
    <property type="entry name" value="MYB_SANT-LIKE DNA-BINDING DOMAIN PROTEIN"/>
    <property type="match status" value="1"/>
</dbReference>
<feature type="coiled-coil region" evidence="1">
    <location>
        <begin position="220"/>
        <end position="263"/>
    </location>
</feature>
<dbReference type="AlphaFoldDB" id="A0A3P6BET4"/>
<dbReference type="PANTHER" id="PTHR47864">
    <property type="entry name" value="TRANSMEMBRANE PROTEIN"/>
    <property type="match status" value="1"/>
</dbReference>
<keyword evidence="1" id="KW-0175">Coiled coil</keyword>
<dbReference type="Pfam" id="PF24769">
    <property type="entry name" value="At2g29880_C"/>
    <property type="match status" value="1"/>
</dbReference>
<evidence type="ECO:0000259" key="2">
    <source>
        <dbReference type="Pfam" id="PF12776"/>
    </source>
</evidence>
<accession>A0A3P6BET4</accession>
<feature type="domain" description="Myb/SANT-like" evidence="2">
    <location>
        <begin position="11"/>
        <end position="108"/>
    </location>
</feature>
<dbReference type="Pfam" id="PF12776">
    <property type="entry name" value="Myb_DNA-bind_3"/>
    <property type="match status" value="1"/>
</dbReference>
<feature type="domain" description="At2g29880-like C-terminal" evidence="3">
    <location>
        <begin position="257"/>
        <end position="292"/>
    </location>
</feature>
<organism evidence="5">
    <name type="scientific">Brassica oleracea</name>
    <name type="common">Wild cabbage</name>
    <dbReference type="NCBI Taxonomy" id="3712"/>
    <lineage>
        <taxon>Eukaryota</taxon>
        <taxon>Viridiplantae</taxon>
        <taxon>Streptophyta</taxon>
        <taxon>Embryophyta</taxon>
        <taxon>Tracheophyta</taxon>
        <taxon>Spermatophyta</taxon>
        <taxon>Magnoliopsida</taxon>
        <taxon>eudicotyledons</taxon>
        <taxon>Gunneridae</taxon>
        <taxon>Pentapetalae</taxon>
        <taxon>rosids</taxon>
        <taxon>malvids</taxon>
        <taxon>Brassicales</taxon>
        <taxon>Brassicaceae</taxon>
        <taxon>Brassiceae</taxon>
        <taxon>Brassica</taxon>
    </lineage>
</organism>
<dbReference type="InterPro" id="IPR024752">
    <property type="entry name" value="Myb/SANT-like_dom"/>
</dbReference>
<dbReference type="Pfam" id="PF26138">
    <property type="entry name" value="DUF8040"/>
    <property type="match status" value="1"/>
</dbReference>
<evidence type="ECO:0000256" key="1">
    <source>
        <dbReference type="SAM" id="Coils"/>
    </source>
</evidence>
<reference evidence="5" key="1">
    <citation type="submission" date="2018-11" db="EMBL/GenBank/DDBJ databases">
        <authorList>
            <consortium name="Genoscope - CEA"/>
            <person name="William W."/>
        </authorList>
    </citation>
    <scope>NUCLEOTIDE SEQUENCE</scope>
</reference>
<evidence type="ECO:0000259" key="3">
    <source>
        <dbReference type="Pfam" id="PF24769"/>
    </source>
</evidence>
<gene>
    <name evidence="5" type="ORF">BOLC3T21566H</name>
</gene>